<keyword evidence="3 4" id="KW-0274">FAD</keyword>
<dbReference type="Pfam" id="PF18158">
    <property type="entry name" value="AidB_N"/>
    <property type="match status" value="1"/>
</dbReference>
<evidence type="ECO:0000313" key="8">
    <source>
        <dbReference type="EMBL" id="EYE99863.1"/>
    </source>
</evidence>
<dbReference type="InterPro" id="IPR052904">
    <property type="entry name" value="Acyl-CoA_dehydrogenase-like"/>
</dbReference>
<dbReference type="AlphaFoldDB" id="A0A017SSA8"/>
<dbReference type="GeneID" id="63702443"/>
<dbReference type="HOGENOM" id="CLU_016513_1_1_1"/>
<keyword evidence="9" id="KW-1185">Reference proteome</keyword>
<evidence type="ECO:0000313" key="9">
    <source>
        <dbReference type="Proteomes" id="UP000019804"/>
    </source>
</evidence>
<reference evidence="9" key="1">
    <citation type="journal article" date="2014" name="Nat. Commun.">
        <title>Genomic adaptations of the halophilic Dead Sea filamentous fungus Eurotium rubrum.</title>
        <authorList>
            <person name="Kis-Papo T."/>
            <person name="Weig A.R."/>
            <person name="Riley R."/>
            <person name="Persoh D."/>
            <person name="Salamov A."/>
            <person name="Sun H."/>
            <person name="Lipzen A."/>
            <person name="Wasser S.P."/>
            <person name="Rambold G."/>
            <person name="Grigoriev I.V."/>
            <person name="Nevo E."/>
        </authorList>
    </citation>
    <scope>NUCLEOTIDE SEQUENCE [LARGE SCALE GENOMIC DNA]</scope>
    <source>
        <strain evidence="9">CBS 135680</strain>
    </source>
</reference>
<dbReference type="OrthoDB" id="10251155at2759"/>
<evidence type="ECO:0000256" key="1">
    <source>
        <dbReference type="ARBA" id="ARBA00009347"/>
    </source>
</evidence>
<evidence type="ECO:0000256" key="3">
    <source>
        <dbReference type="ARBA" id="ARBA00022827"/>
    </source>
</evidence>
<proteinExistence type="inferred from homology"/>
<dbReference type="InterPro" id="IPR009100">
    <property type="entry name" value="AcylCoA_DH/oxidase_NM_dom_sf"/>
</dbReference>
<comment type="similarity">
    <text evidence="1 4">Belongs to the acyl-CoA dehydrogenase family.</text>
</comment>
<dbReference type="EMBL" id="KK088411">
    <property type="protein sequence ID" value="EYE99863.1"/>
    <property type="molecule type" value="Genomic_DNA"/>
</dbReference>
<dbReference type="InterPro" id="IPR041504">
    <property type="entry name" value="AidB_N"/>
</dbReference>
<feature type="domain" description="Acyl-CoA dehydrogenase/oxidase C-terminal" evidence="5">
    <location>
        <begin position="335"/>
        <end position="514"/>
    </location>
</feature>
<dbReference type="InterPro" id="IPR036250">
    <property type="entry name" value="AcylCo_DH-like_C"/>
</dbReference>
<dbReference type="Pfam" id="PF02770">
    <property type="entry name" value="Acyl-CoA_dh_M"/>
    <property type="match status" value="1"/>
</dbReference>
<dbReference type="Pfam" id="PF00441">
    <property type="entry name" value="Acyl-CoA_dh_1"/>
    <property type="match status" value="1"/>
</dbReference>
<dbReference type="Gene3D" id="1.20.140.10">
    <property type="entry name" value="Butyryl-CoA Dehydrogenase, subunit A, domain 3"/>
    <property type="match status" value="1"/>
</dbReference>
<evidence type="ECO:0000259" key="6">
    <source>
        <dbReference type="Pfam" id="PF02770"/>
    </source>
</evidence>
<dbReference type="Gene3D" id="2.40.110.20">
    <property type="match status" value="1"/>
</dbReference>
<evidence type="ECO:0000256" key="4">
    <source>
        <dbReference type="RuleBase" id="RU362125"/>
    </source>
</evidence>
<comment type="cofactor">
    <cofactor evidence="4">
        <name>FAD</name>
        <dbReference type="ChEBI" id="CHEBI:57692"/>
    </cofactor>
</comment>
<dbReference type="InterPro" id="IPR009075">
    <property type="entry name" value="AcylCo_DH/oxidase_C"/>
</dbReference>
<dbReference type="InterPro" id="IPR006091">
    <property type="entry name" value="Acyl-CoA_Oxase/DH_mid-dom"/>
</dbReference>
<dbReference type="RefSeq" id="XP_040643551.1">
    <property type="nucleotide sequence ID" value="XM_040787319.1"/>
</dbReference>
<feature type="domain" description="Acyl-CoA oxidase/dehydrogenase middle" evidence="6">
    <location>
        <begin position="206"/>
        <end position="326"/>
    </location>
</feature>
<sequence length="648" mass="71883">MENQKKPSSSTDGFFQILPDVPPAYTHTETQQQGRHIGSDDTVFARILELYLPRESAEVGTAIHKLGRRALHPSTLRLATDAEVNQPVLRPLTTFGGENRIDPLWTGEGWRTLKAIGQEEGLVTVAYEEDNSSWNRRVHQFALNHVWSSSAAMTGCPASMTDGAAKLLAGHLDDPDGDQPGRSGVLREAYRRLISRDPNEAWTTGQWMTERTGGSDVRETETVARRLTVEEASQDVETGRDLDAHGMPLGPWRIDGFKWFSSATDSDMTLMLAQTDEGLSLFYTPTRRRSSKQKDAGELNGIRIQRLKDKLGTKSLPTAELELKGVRSWLIGQKGKGVKEISTVLNITRLYTAGGSVAGWGRGLAVCRAYTRVRKVRGALLQENRQHVRWMASETMKYWAAMHLTFFGIALQGTAEQDWESMVRNTKATNLIPRDNTKAATLLRLVTPIMKAVVSVNAVHGLRSCMECLGGVGYCENNEDGGLLNIAKIFRDTAVNPIWEGTVSVMAEDVVRVVTDKRLGGGKVVDTVLADWVKNILATCQLKFAEECVVVQQRLDALREITSRLGKEELLWRGRELLEHVAAIVCSCLLMYDASSDGDDIAIEVASRWMRSKALQGTQIPVKGTDWHREAAIDKRIFLGETTLLSKI</sequence>
<dbReference type="PANTHER" id="PTHR42707:SF2">
    <property type="entry name" value="ACD11 DEHYDROGENASE"/>
    <property type="match status" value="1"/>
</dbReference>
<protein>
    <submittedName>
        <fullName evidence="8">Uncharacterized protein</fullName>
    </submittedName>
</protein>
<feature type="domain" description="Adaptive response protein AidB N-terminal" evidence="7">
    <location>
        <begin position="54"/>
        <end position="169"/>
    </location>
</feature>
<evidence type="ECO:0000259" key="7">
    <source>
        <dbReference type="Pfam" id="PF18158"/>
    </source>
</evidence>
<organism evidence="8 9">
    <name type="scientific">Aspergillus ruber (strain CBS 135680)</name>
    <dbReference type="NCBI Taxonomy" id="1388766"/>
    <lineage>
        <taxon>Eukaryota</taxon>
        <taxon>Fungi</taxon>
        <taxon>Dikarya</taxon>
        <taxon>Ascomycota</taxon>
        <taxon>Pezizomycotina</taxon>
        <taxon>Eurotiomycetes</taxon>
        <taxon>Eurotiomycetidae</taxon>
        <taxon>Eurotiales</taxon>
        <taxon>Aspergillaceae</taxon>
        <taxon>Aspergillus</taxon>
        <taxon>Aspergillus subgen. Aspergillus</taxon>
    </lineage>
</organism>
<dbReference type="STRING" id="1388766.A0A017SSA8"/>
<dbReference type="SUPFAM" id="SSF47203">
    <property type="entry name" value="Acyl-CoA dehydrogenase C-terminal domain-like"/>
    <property type="match status" value="1"/>
</dbReference>
<gene>
    <name evidence="8" type="ORF">EURHEDRAFT_535502</name>
</gene>
<evidence type="ECO:0000256" key="2">
    <source>
        <dbReference type="ARBA" id="ARBA00022630"/>
    </source>
</evidence>
<dbReference type="Proteomes" id="UP000019804">
    <property type="component" value="Unassembled WGS sequence"/>
</dbReference>
<keyword evidence="2 4" id="KW-0285">Flavoprotein</keyword>
<name>A0A017SSA8_ASPRC</name>
<evidence type="ECO:0000259" key="5">
    <source>
        <dbReference type="Pfam" id="PF00441"/>
    </source>
</evidence>
<dbReference type="PANTHER" id="PTHR42707">
    <property type="entry name" value="ACYL-COA DEHYDROGENASE"/>
    <property type="match status" value="1"/>
</dbReference>
<accession>A0A017SSA8</accession>
<dbReference type="SUPFAM" id="SSF56645">
    <property type="entry name" value="Acyl-CoA dehydrogenase NM domain-like"/>
    <property type="match status" value="1"/>
</dbReference>
<keyword evidence="4" id="KW-0560">Oxidoreductase</keyword>
<dbReference type="GO" id="GO:0003995">
    <property type="term" value="F:acyl-CoA dehydrogenase activity"/>
    <property type="evidence" value="ECO:0007669"/>
    <property type="project" value="TreeGrafter"/>
</dbReference>